<dbReference type="InterPro" id="IPR006683">
    <property type="entry name" value="Thioestr_dom"/>
</dbReference>
<dbReference type="PANTHER" id="PTHR43240">
    <property type="entry name" value="1,4-DIHYDROXY-2-NAPHTHOYL-COA THIOESTERASE 1"/>
    <property type="match status" value="1"/>
</dbReference>
<dbReference type="CDD" id="cd03443">
    <property type="entry name" value="PaaI_thioesterase"/>
    <property type="match status" value="1"/>
</dbReference>
<organism evidence="2 3">
    <name type="scientific">Zavarzinia compransoris</name>
    <dbReference type="NCBI Taxonomy" id="1264899"/>
    <lineage>
        <taxon>Bacteria</taxon>
        <taxon>Pseudomonadati</taxon>
        <taxon>Pseudomonadota</taxon>
        <taxon>Alphaproteobacteria</taxon>
        <taxon>Rhodospirillales</taxon>
        <taxon>Zavarziniaceae</taxon>
        <taxon>Zavarzinia</taxon>
    </lineage>
</organism>
<dbReference type="Gene3D" id="3.10.129.10">
    <property type="entry name" value="Hotdog Thioesterase"/>
    <property type="match status" value="1"/>
</dbReference>
<dbReference type="EMBL" id="QGLF01000002">
    <property type="protein sequence ID" value="PWR22011.1"/>
    <property type="molecule type" value="Genomic_DNA"/>
</dbReference>
<dbReference type="Pfam" id="PF03061">
    <property type="entry name" value="4HBT"/>
    <property type="match status" value="1"/>
</dbReference>
<sequence length="137" mass="14447">MPEPAPAPPGFAAYDLPDFMALVGPLYRRVADGRFQVGFRIAQRHCNPGGICHGGMIMTVMDVALGEQVLLAAGRGAAFTPTVTLSTEFLAPGRLGDWIESEAVLTHVDGGIGFAQARLCGPQGPVAQGRAVFRVRD</sequence>
<reference evidence="3" key="1">
    <citation type="submission" date="2018-05" db="EMBL/GenBank/DDBJ databases">
        <title>Zavarzinia sp. HR-AS.</title>
        <authorList>
            <person name="Lee Y."/>
            <person name="Jeon C.O."/>
        </authorList>
    </citation>
    <scope>NUCLEOTIDE SEQUENCE [LARGE SCALE GENOMIC DNA]</scope>
    <source>
        <strain evidence="3">DSM 1231</strain>
    </source>
</reference>
<name>A0A317E5R2_9PROT</name>
<dbReference type="InterPro" id="IPR029069">
    <property type="entry name" value="HotDog_dom_sf"/>
</dbReference>
<proteinExistence type="predicted"/>
<dbReference type="SUPFAM" id="SSF54637">
    <property type="entry name" value="Thioesterase/thiol ester dehydrase-isomerase"/>
    <property type="match status" value="1"/>
</dbReference>
<accession>A0A317E5R2</accession>
<feature type="domain" description="Thioesterase" evidence="1">
    <location>
        <begin position="49"/>
        <end position="118"/>
    </location>
</feature>
<keyword evidence="3" id="KW-1185">Reference proteome</keyword>
<dbReference type="OrthoDB" id="3477511at2"/>
<dbReference type="AlphaFoldDB" id="A0A317E5R2"/>
<protein>
    <submittedName>
        <fullName evidence="2">PaaI family thioesterase</fullName>
    </submittedName>
</protein>
<dbReference type="Proteomes" id="UP000246077">
    <property type="component" value="Unassembled WGS sequence"/>
</dbReference>
<comment type="caution">
    <text evidence="2">The sequence shown here is derived from an EMBL/GenBank/DDBJ whole genome shotgun (WGS) entry which is preliminary data.</text>
</comment>
<gene>
    <name evidence="2" type="ORF">DKG75_08510</name>
</gene>
<evidence type="ECO:0000313" key="2">
    <source>
        <dbReference type="EMBL" id="PWR22011.1"/>
    </source>
</evidence>
<evidence type="ECO:0000259" key="1">
    <source>
        <dbReference type="Pfam" id="PF03061"/>
    </source>
</evidence>
<evidence type="ECO:0000313" key="3">
    <source>
        <dbReference type="Proteomes" id="UP000246077"/>
    </source>
</evidence>
<dbReference type="RefSeq" id="WP_109920656.1">
    <property type="nucleotide sequence ID" value="NZ_QGLF01000002.1"/>
</dbReference>
<dbReference type="GO" id="GO:0016790">
    <property type="term" value="F:thiolester hydrolase activity"/>
    <property type="evidence" value="ECO:0007669"/>
    <property type="project" value="UniProtKB-ARBA"/>
</dbReference>